<name>A0A1T5BB37_9BACT</name>
<reference evidence="2" key="1">
    <citation type="submission" date="2017-02" db="EMBL/GenBank/DDBJ databases">
        <authorList>
            <person name="Varghese N."/>
            <person name="Submissions S."/>
        </authorList>
    </citation>
    <scope>NUCLEOTIDE SEQUENCE [LARGE SCALE GENOMIC DNA]</scope>
    <source>
        <strain evidence="2">DSM 22270</strain>
    </source>
</reference>
<dbReference type="RefSeq" id="WP_082212800.1">
    <property type="nucleotide sequence ID" value="NZ_FUZA01000001.1"/>
</dbReference>
<evidence type="ECO:0000313" key="2">
    <source>
        <dbReference type="Proteomes" id="UP000190897"/>
    </source>
</evidence>
<evidence type="ECO:0000313" key="1">
    <source>
        <dbReference type="EMBL" id="SKB44210.1"/>
    </source>
</evidence>
<gene>
    <name evidence="1" type="ORF">SAMN05660293_00187</name>
</gene>
<dbReference type="EMBL" id="FUZA01000001">
    <property type="protein sequence ID" value="SKB44210.1"/>
    <property type="molecule type" value="Genomic_DNA"/>
</dbReference>
<dbReference type="Proteomes" id="UP000190897">
    <property type="component" value="Unassembled WGS sequence"/>
</dbReference>
<dbReference type="AlphaFoldDB" id="A0A1T5BB37"/>
<dbReference type="OrthoDB" id="962249at2"/>
<keyword evidence="2" id="KW-1185">Reference proteome</keyword>
<protein>
    <submittedName>
        <fullName evidence="1">Uncharacterized protein</fullName>
    </submittedName>
</protein>
<sequence length="78" mass="8974">MQTTYHIKAGEINLSLLESIKKMFRENDPVTLTVQLEKLKEQDQYELFLKSEALQKKFPPIHISSDIDLSGLANEVNL</sequence>
<accession>A0A1T5BB37</accession>
<proteinExistence type="predicted"/>
<dbReference type="STRING" id="651661.SAMN05660293_00187"/>
<organism evidence="1 2">
    <name type="scientific">Dyadobacter psychrophilus</name>
    <dbReference type="NCBI Taxonomy" id="651661"/>
    <lineage>
        <taxon>Bacteria</taxon>
        <taxon>Pseudomonadati</taxon>
        <taxon>Bacteroidota</taxon>
        <taxon>Cytophagia</taxon>
        <taxon>Cytophagales</taxon>
        <taxon>Spirosomataceae</taxon>
        <taxon>Dyadobacter</taxon>
    </lineage>
</organism>